<gene>
    <name evidence="1" type="ORF">LEP1GSC056_1654</name>
</gene>
<comment type="caution">
    <text evidence="1">The sequence shown here is derived from an EMBL/GenBank/DDBJ whole genome shotgun (WGS) entry which is preliminary data.</text>
</comment>
<dbReference type="EMBL" id="AHMS02000020">
    <property type="protein sequence ID" value="EMN18252.1"/>
    <property type="molecule type" value="Genomic_DNA"/>
</dbReference>
<evidence type="ECO:0000313" key="1">
    <source>
        <dbReference type="EMBL" id="EMN18252.1"/>
    </source>
</evidence>
<dbReference type="SUPFAM" id="SSF55961">
    <property type="entry name" value="Bet v1-like"/>
    <property type="match status" value="1"/>
</dbReference>
<dbReference type="Proteomes" id="UP000012166">
    <property type="component" value="Unassembled WGS sequence"/>
</dbReference>
<sequence length="42" mass="5265">MLKPKRIRFRITEVRKNKFFSDLTRLPLGKLKFMHELNRMKF</sequence>
<proteinExistence type="predicted"/>
<dbReference type="InterPro" id="IPR023393">
    <property type="entry name" value="START-like_dom_sf"/>
</dbReference>
<protein>
    <submittedName>
        <fullName evidence="1">Uncharacterized protein</fullName>
    </submittedName>
</protein>
<reference evidence="1 2" key="1">
    <citation type="submission" date="2013-01" db="EMBL/GenBank/DDBJ databases">
        <authorList>
            <person name="Harkins D.M."/>
            <person name="Durkin A.S."/>
            <person name="Brinkac L.M."/>
            <person name="Haft D.H."/>
            <person name="Selengut J.D."/>
            <person name="Sanka R."/>
            <person name="DePew J."/>
            <person name="Purushe J."/>
            <person name="Hartskeerl R.A."/>
            <person name="Ahmed A."/>
            <person name="van der Linden H."/>
            <person name="Goris M.G.A."/>
            <person name="Vinetz J.M."/>
            <person name="Sutton G.G."/>
            <person name="Nierman W.C."/>
            <person name="Fouts D.E."/>
        </authorList>
    </citation>
    <scope>NUCLEOTIDE SEQUENCE [LARGE SCALE GENOMIC DNA]</scope>
    <source>
        <strain evidence="1 2">Brem 328</strain>
    </source>
</reference>
<accession>A0ABC9SKE2</accession>
<evidence type="ECO:0000313" key="2">
    <source>
        <dbReference type="Proteomes" id="UP000012166"/>
    </source>
</evidence>
<dbReference type="Gene3D" id="3.30.530.20">
    <property type="match status" value="1"/>
</dbReference>
<organism evidence="1 2">
    <name type="scientific">Leptospira borgpetersenii str. Brem 328</name>
    <dbReference type="NCBI Taxonomy" id="1049780"/>
    <lineage>
        <taxon>Bacteria</taxon>
        <taxon>Pseudomonadati</taxon>
        <taxon>Spirochaetota</taxon>
        <taxon>Spirochaetia</taxon>
        <taxon>Leptospirales</taxon>
        <taxon>Leptospiraceae</taxon>
        <taxon>Leptospira</taxon>
    </lineage>
</organism>
<dbReference type="AlphaFoldDB" id="A0ABC9SKE2"/>
<name>A0ABC9SKE2_LEPBO</name>